<dbReference type="GO" id="GO:0030686">
    <property type="term" value="C:90S preribosome"/>
    <property type="evidence" value="ECO:0007669"/>
    <property type="project" value="TreeGrafter"/>
</dbReference>
<feature type="repeat" description="WD" evidence="5">
    <location>
        <begin position="588"/>
        <end position="631"/>
    </location>
</feature>
<gene>
    <name evidence="7" type="ORF">PPRIM_AZ9-3.1.T0050298</name>
</gene>
<organism evidence="7 8">
    <name type="scientific">Paramecium primaurelia</name>
    <dbReference type="NCBI Taxonomy" id="5886"/>
    <lineage>
        <taxon>Eukaryota</taxon>
        <taxon>Sar</taxon>
        <taxon>Alveolata</taxon>
        <taxon>Ciliophora</taxon>
        <taxon>Intramacronucleata</taxon>
        <taxon>Oligohymenophorea</taxon>
        <taxon>Peniculida</taxon>
        <taxon>Parameciidae</taxon>
        <taxon>Paramecium</taxon>
    </lineage>
</organism>
<feature type="repeat" description="WD" evidence="5">
    <location>
        <begin position="505"/>
        <end position="546"/>
    </location>
</feature>
<dbReference type="InterPro" id="IPR001680">
    <property type="entry name" value="WD40_rpt"/>
</dbReference>
<feature type="repeat" description="WD" evidence="5">
    <location>
        <begin position="464"/>
        <end position="496"/>
    </location>
</feature>
<protein>
    <recommendedName>
        <fullName evidence="6">U3 small nucleolar RNA-associated protein 13 C-terminal domain-containing protein</fullName>
    </recommendedName>
</protein>
<evidence type="ECO:0000259" key="6">
    <source>
        <dbReference type="Pfam" id="PF08625"/>
    </source>
</evidence>
<feature type="repeat" description="WD" evidence="5">
    <location>
        <begin position="421"/>
        <end position="460"/>
    </location>
</feature>
<comment type="caution">
    <text evidence="7">The sequence shown here is derived from an EMBL/GenBank/DDBJ whole genome shotgun (WGS) entry which is preliminary data.</text>
</comment>
<reference evidence="7" key="1">
    <citation type="submission" date="2021-01" db="EMBL/GenBank/DDBJ databases">
        <authorList>
            <consortium name="Genoscope - CEA"/>
            <person name="William W."/>
        </authorList>
    </citation>
    <scope>NUCLEOTIDE SEQUENCE</scope>
</reference>
<evidence type="ECO:0000256" key="5">
    <source>
        <dbReference type="PROSITE-ProRule" id="PRU00221"/>
    </source>
</evidence>
<dbReference type="FunFam" id="2.130.10.10:FF:003254">
    <property type="entry name" value="Transducin, putative"/>
    <property type="match status" value="1"/>
</dbReference>
<dbReference type="SMART" id="SM00320">
    <property type="entry name" value="WD40"/>
    <property type="match status" value="9"/>
</dbReference>
<accession>A0A8S1JN47</accession>
<dbReference type="PROSITE" id="PS50082">
    <property type="entry name" value="WD_REPEATS_2"/>
    <property type="match status" value="4"/>
</dbReference>
<dbReference type="GO" id="GO:0034511">
    <property type="term" value="F:U3 snoRNA binding"/>
    <property type="evidence" value="ECO:0007669"/>
    <property type="project" value="TreeGrafter"/>
</dbReference>
<evidence type="ECO:0000313" key="7">
    <source>
        <dbReference type="EMBL" id="CAD8043644.1"/>
    </source>
</evidence>
<dbReference type="GO" id="GO:0000480">
    <property type="term" value="P:endonucleolytic cleavage in 5'-ETS of tricistronic rRNA transcript (SSU-rRNA, 5.8S rRNA, LSU-rRNA)"/>
    <property type="evidence" value="ECO:0007669"/>
    <property type="project" value="TreeGrafter"/>
</dbReference>
<dbReference type="CDD" id="cd00200">
    <property type="entry name" value="WD40"/>
    <property type="match status" value="1"/>
</dbReference>
<evidence type="ECO:0000313" key="8">
    <source>
        <dbReference type="Proteomes" id="UP000688137"/>
    </source>
</evidence>
<dbReference type="EMBL" id="CAJJDM010000002">
    <property type="protein sequence ID" value="CAD8043644.1"/>
    <property type="molecule type" value="Genomic_DNA"/>
</dbReference>
<dbReference type="GO" id="GO:0000472">
    <property type="term" value="P:endonucleolytic cleavage to generate mature 5'-end of SSU-rRNA from (SSU-rRNA, 5.8S rRNA, LSU-rRNA)"/>
    <property type="evidence" value="ECO:0007669"/>
    <property type="project" value="TreeGrafter"/>
</dbReference>
<dbReference type="GO" id="GO:0032040">
    <property type="term" value="C:small-subunit processome"/>
    <property type="evidence" value="ECO:0007669"/>
    <property type="project" value="InterPro"/>
</dbReference>
<keyword evidence="3" id="KW-0677">Repeat</keyword>
<dbReference type="InterPro" id="IPR019775">
    <property type="entry name" value="WD40_repeat_CS"/>
</dbReference>
<dbReference type="PANTHER" id="PTHR19854:SF15">
    <property type="entry name" value="TRANSDUCIN BETA-LIKE PROTEIN 3"/>
    <property type="match status" value="1"/>
</dbReference>
<keyword evidence="8" id="KW-1185">Reference proteome</keyword>
<feature type="domain" description="U3 small nucleolar RNA-associated protein 13 C-terminal" evidence="6">
    <location>
        <begin position="644"/>
        <end position="777"/>
    </location>
</feature>
<dbReference type="Proteomes" id="UP000688137">
    <property type="component" value="Unassembled WGS sequence"/>
</dbReference>
<evidence type="ECO:0000256" key="3">
    <source>
        <dbReference type="ARBA" id="ARBA00022737"/>
    </source>
</evidence>
<evidence type="ECO:0000256" key="2">
    <source>
        <dbReference type="ARBA" id="ARBA00022574"/>
    </source>
</evidence>
<dbReference type="AlphaFoldDB" id="A0A8S1JN47"/>
<comment type="subcellular location">
    <subcellularLocation>
        <location evidence="1">Nucleus</location>
        <location evidence="1">Nucleolus</location>
    </subcellularLocation>
</comment>
<dbReference type="PROSITE" id="PS50294">
    <property type="entry name" value="WD_REPEATS_REGION"/>
    <property type="match status" value="3"/>
</dbReference>
<dbReference type="Pfam" id="PF00400">
    <property type="entry name" value="WD40"/>
    <property type="match status" value="4"/>
</dbReference>
<dbReference type="PROSITE" id="PS00678">
    <property type="entry name" value="WD_REPEATS_1"/>
    <property type="match status" value="2"/>
</dbReference>
<name>A0A8S1JN47_PARPR</name>
<dbReference type="InterPro" id="IPR013934">
    <property type="entry name" value="Utp13_C"/>
</dbReference>
<keyword evidence="2 5" id="KW-0853">WD repeat</keyword>
<dbReference type="Pfam" id="PF08625">
    <property type="entry name" value="Utp13"/>
    <property type="match status" value="1"/>
</dbReference>
<proteinExistence type="predicted"/>
<evidence type="ECO:0000256" key="1">
    <source>
        <dbReference type="ARBA" id="ARBA00004604"/>
    </source>
</evidence>
<keyword evidence="4" id="KW-0539">Nucleus</keyword>
<evidence type="ECO:0000256" key="4">
    <source>
        <dbReference type="ARBA" id="ARBA00023242"/>
    </source>
</evidence>
<sequence>MVKIVQSTKLLKSRRLLRLKLSKLSLQSKQIGTDKKESETKQVQIINEDQFITHIEPIKQLLPFYQGGKIQITNNVIYTCFNFCVQYLDKKIQHNQEEIANFCVSNLNDYIATFTKNYMLRYVRLNDHITQFTIKTDPLFAIDMQFSPEDVYLALGGTNCMVKIINVKKNQQSTEFRVSGSVLKLQWIPIMRKLQIAIATDDRRISLFDLVANRILCAFVDFNSRITHIQFNQHMLISSCNKYIKFWDTSVQKMSETIEFDIEIETFIYFKNTLIIGTESGDLHIKQQNKNIVIDQQFNGQQILKFINCNEKLYIITSELHIYITELVSGQIQQQKLLLGYNDEILDVKFIKNNQLLLATNSPFMKILNLDNMEVIAWKAHFSVIMCCEFIDDLIVTASKDNCVIIFKYKGFKQPIELHKYSGHSDDVISIDVNSKYIASVSKDKTLKLWDLKNYQSEQSIKTVVAHEKEMNCVRFSPNNKLIATSSQDRLIKLWDENLMNKMILKGHKRGVWDIQFSPVEKILASASGDNTIKLWNLSDGSIIKSFQGVAPQLKVSWLARGSELISSDSIGNIKLWNVKKQTCINTFSQHTGKIYALDIKRENQDVYIVTGANDSNLILWKDKTEQVTQQQQLQQHEIKIKLQTFQDFMRDKLFLDAAFIAFQNNYIKHFIQAVTEIYKQDDYDNVVSMLSQKMVKEDILKFLQLLITLNQSKKTYQAAQHLFFYSIKQINVNEFKDEKRELVKKLLQQLKYLTSKCFDRLESNYSSQFLIKFMIDKSKIVV</sequence>
<dbReference type="OMA" id="EDQFISH"/>
<dbReference type="PANTHER" id="PTHR19854">
    <property type="entry name" value="TRANSDUCIN BETA-LIKE 3"/>
    <property type="match status" value="1"/>
</dbReference>